<dbReference type="CDD" id="cd00408">
    <property type="entry name" value="DHDPS-like"/>
    <property type="match status" value="1"/>
</dbReference>
<evidence type="ECO:0000256" key="2">
    <source>
        <dbReference type="PIRNR" id="PIRNR001365"/>
    </source>
</evidence>
<protein>
    <submittedName>
        <fullName evidence="3">Dihydrodipicolinate synthase family protein</fullName>
    </submittedName>
</protein>
<evidence type="ECO:0000313" key="3">
    <source>
        <dbReference type="EMBL" id="QXT40269.1"/>
    </source>
</evidence>
<organism evidence="3 4">
    <name type="scientific">Gymnodinialimonas ceratoperidinii</name>
    <dbReference type="NCBI Taxonomy" id="2856823"/>
    <lineage>
        <taxon>Bacteria</taxon>
        <taxon>Pseudomonadati</taxon>
        <taxon>Pseudomonadota</taxon>
        <taxon>Alphaproteobacteria</taxon>
        <taxon>Rhodobacterales</taxon>
        <taxon>Paracoccaceae</taxon>
        <taxon>Gymnodinialimonas</taxon>
    </lineage>
</organism>
<dbReference type="SMART" id="SM01130">
    <property type="entry name" value="DHDPS"/>
    <property type="match status" value="1"/>
</dbReference>
<dbReference type="AlphaFoldDB" id="A0A8F6YAT3"/>
<keyword evidence="1 2" id="KW-0456">Lyase</keyword>
<name>A0A8F6YAT3_9RHOB</name>
<evidence type="ECO:0000256" key="1">
    <source>
        <dbReference type="ARBA" id="ARBA00023239"/>
    </source>
</evidence>
<dbReference type="PIRSF" id="PIRSF001365">
    <property type="entry name" value="DHDPS"/>
    <property type="match status" value="1"/>
</dbReference>
<proteinExistence type="inferred from homology"/>
<reference evidence="3 4" key="1">
    <citation type="submission" date="2021-07" db="EMBL/GenBank/DDBJ databases">
        <title>A novel Jannaschia species isolated from marine dinoflagellate Ceratoperidinium margalefii.</title>
        <authorList>
            <person name="Jiang Y."/>
            <person name="Li Z."/>
        </authorList>
    </citation>
    <scope>NUCLEOTIDE SEQUENCE [LARGE SCALE GENOMIC DNA]</scope>
    <source>
        <strain evidence="3 4">J12C1-MA-4</strain>
    </source>
</reference>
<dbReference type="PANTHER" id="PTHR12128">
    <property type="entry name" value="DIHYDRODIPICOLINATE SYNTHASE"/>
    <property type="match status" value="1"/>
</dbReference>
<sequence length="300" mass="31577">MTNRQIELFVPAITPFKPDLSIDTERFVAHARALMAAGAHGLAPFGTTSEANSLSVAERMAALEALIDAGIDPGQLIPGTGCCNAEDTITLSSHATRMGCRGVLMLPPFYYKGVSDDGVFDAFAQVIDAVGPNLCVYLYHIPQMSGVPITLPLIERLIARYGGQIAGLKDSSGKWENTKAVIKAFPQIDTYSASESMIPQNVATGGAGCISASLNVNPRGIRALLDGLNGPDQAALHEQVSAVRSIFEGLPLIPAIKAAVAEQNNDPEYARVRPPFVAMGDEHKDAVAEAVRIAGPQGAA</sequence>
<dbReference type="PANTHER" id="PTHR12128:SF67">
    <property type="entry name" value="BLR3884 PROTEIN"/>
    <property type="match status" value="1"/>
</dbReference>
<dbReference type="InterPro" id="IPR002220">
    <property type="entry name" value="DapA-like"/>
</dbReference>
<dbReference type="GO" id="GO:0008840">
    <property type="term" value="F:4-hydroxy-tetrahydrodipicolinate synthase activity"/>
    <property type="evidence" value="ECO:0007669"/>
    <property type="project" value="TreeGrafter"/>
</dbReference>
<dbReference type="RefSeq" id="WP_219003401.1">
    <property type="nucleotide sequence ID" value="NZ_CP079194.1"/>
</dbReference>
<dbReference type="Proteomes" id="UP000825009">
    <property type="component" value="Chromosome"/>
</dbReference>
<comment type="similarity">
    <text evidence="2">Belongs to the DapA family.</text>
</comment>
<gene>
    <name evidence="3" type="ORF">KYE46_03180</name>
</gene>
<keyword evidence="4" id="KW-1185">Reference proteome</keyword>
<evidence type="ECO:0000313" key="4">
    <source>
        <dbReference type="Proteomes" id="UP000825009"/>
    </source>
</evidence>
<dbReference type="Pfam" id="PF00701">
    <property type="entry name" value="DHDPS"/>
    <property type="match status" value="1"/>
</dbReference>
<dbReference type="KEGG" id="gce:KYE46_03180"/>
<dbReference type="EMBL" id="CP079194">
    <property type="protein sequence ID" value="QXT40269.1"/>
    <property type="molecule type" value="Genomic_DNA"/>
</dbReference>
<accession>A0A8F6YAT3</accession>